<sequence>MIVLVARRSFQRPPLFSWTVVTCHGGARHVGACGVCDDRARAISRLGDALLEAPPGAVGLVHRVTVGGVRPGYLYDGLIARARRNDATGGVDWLDTGVPSGPRGRVDALLAAMADTVGGAPPPEAVALGLADPEIVRLRTERP</sequence>
<dbReference type="EMBL" id="QTTT01000001">
    <property type="protein sequence ID" value="REE94851.1"/>
    <property type="molecule type" value="Genomic_DNA"/>
</dbReference>
<dbReference type="Proteomes" id="UP000256661">
    <property type="component" value="Unassembled WGS sequence"/>
</dbReference>
<dbReference type="RefSeq" id="WP_170177498.1">
    <property type="nucleotide sequence ID" value="NZ_QTTT01000001.1"/>
</dbReference>
<keyword evidence="2" id="KW-1185">Reference proteome</keyword>
<organism evidence="1 2">
    <name type="scientific">Thermomonospora umbrina</name>
    <dbReference type="NCBI Taxonomy" id="111806"/>
    <lineage>
        <taxon>Bacteria</taxon>
        <taxon>Bacillati</taxon>
        <taxon>Actinomycetota</taxon>
        <taxon>Actinomycetes</taxon>
        <taxon>Streptosporangiales</taxon>
        <taxon>Thermomonosporaceae</taxon>
        <taxon>Thermomonospora</taxon>
    </lineage>
</organism>
<evidence type="ECO:0000313" key="1">
    <source>
        <dbReference type="EMBL" id="REE94851.1"/>
    </source>
</evidence>
<name>A0A3D9ST24_9ACTN</name>
<accession>A0A3D9ST24</accession>
<reference evidence="1 2" key="1">
    <citation type="submission" date="2018-08" db="EMBL/GenBank/DDBJ databases">
        <title>Sequencing the genomes of 1000 actinobacteria strains.</title>
        <authorList>
            <person name="Klenk H.-P."/>
        </authorList>
    </citation>
    <scope>NUCLEOTIDE SEQUENCE [LARGE SCALE GENOMIC DNA]</scope>
    <source>
        <strain evidence="1 2">DSM 43927</strain>
    </source>
</reference>
<proteinExistence type="predicted"/>
<protein>
    <submittedName>
        <fullName evidence="1">Uncharacterized protein</fullName>
    </submittedName>
</protein>
<dbReference type="AlphaFoldDB" id="A0A3D9ST24"/>
<gene>
    <name evidence="1" type="ORF">DFJ69_0220</name>
</gene>
<evidence type="ECO:0000313" key="2">
    <source>
        <dbReference type="Proteomes" id="UP000256661"/>
    </source>
</evidence>
<comment type="caution">
    <text evidence="1">The sequence shown here is derived from an EMBL/GenBank/DDBJ whole genome shotgun (WGS) entry which is preliminary data.</text>
</comment>